<feature type="domain" description="J" evidence="2">
    <location>
        <begin position="8"/>
        <end position="71"/>
    </location>
</feature>
<dbReference type="InterPro" id="IPR001623">
    <property type="entry name" value="DnaJ_domain"/>
</dbReference>
<keyword evidence="1" id="KW-0143">Chaperone</keyword>
<dbReference type="PROSITE" id="PS50076">
    <property type="entry name" value="DNAJ_2"/>
    <property type="match status" value="1"/>
</dbReference>
<dbReference type="SUPFAM" id="SSF46565">
    <property type="entry name" value="Chaperone J-domain"/>
    <property type="match status" value="1"/>
</dbReference>
<dbReference type="PANTHER" id="PTHR44145:SF3">
    <property type="entry name" value="DNAJ HOMOLOG SUBFAMILY A MEMBER 3, MITOCHONDRIAL"/>
    <property type="match status" value="1"/>
</dbReference>
<dbReference type="InterPro" id="IPR036869">
    <property type="entry name" value="J_dom_sf"/>
</dbReference>
<proteinExistence type="predicted"/>
<dbReference type="InterPro" id="IPR018253">
    <property type="entry name" value="DnaJ_domain_CS"/>
</dbReference>
<sequence length="250" mass="28013">MADDAKHDYHADLGLKAGATISEIKAAFYALAKQHHPDKTGATDSTTFRTAREAFEKLTDAESRAKYECDRRFQTRRPGTDVGVEEEDSYGPTRTEQFAAWEETLRRSPPPYKPKRGAQEPGWAYFYGRAFTAWVKRDKAWRARHPEPEGYSEQSQSANMSTCRAAHGLRVQMSDHPATSEICSSTTQNWRVQIGGQDMCIFCAVMHTGCSRCPACQALACPSCLRETSVKERAARPPWTSGFSYRPSEG</sequence>
<dbReference type="PANTHER" id="PTHR44145">
    <property type="entry name" value="DNAJ HOMOLOG SUBFAMILY A MEMBER 3, MITOCHONDRIAL"/>
    <property type="match status" value="1"/>
</dbReference>
<dbReference type="PROSITE" id="PS00636">
    <property type="entry name" value="DNAJ_1"/>
    <property type="match status" value="1"/>
</dbReference>
<dbReference type="EMBL" id="MU006303">
    <property type="protein sequence ID" value="KAF2851200.1"/>
    <property type="molecule type" value="Genomic_DNA"/>
</dbReference>
<dbReference type="AlphaFoldDB" id="A0A6A7B6Y7"/>
<accession>A0A6A7B6Y7</accession>
<gene>
    <name evidence="3" type="ORF">T440DRAFT_489236</name>
</gene>
<evidence type="ECO:0000313" key="4">
    <source>
        <dbReference type="Proteomes" id="UP000799423"/>
    </source>
</evidence>
<dbReference type="OrthoDB" id="10250354at2759"/>
<name>A0A6A7B6Y7_9PLEO</name>
<reference evidence="3" key="1">
    <citation type="submission" date="2020-01" db="EMBL/GenBank/DDBJ databases">
        <authorList>
            <consortium name="DOE Joint Genome Institute"/>
            <person name="Haridas S."/>
            <person name="Albert R."/>
            <person name="Binder M."/>
            <person name="Bloem J."/>
            <person name="Labutti K."/>
            <person name="Salamov A."/>
            <person name="Andreopoulos B."/>
            <person name="Baker S.E."/>
            <person name="Barry K."/>
            <person name="Bills G."/>
            <person name="Bluhm B.H."/>
            <person name="Cannon C."/>
            <person name="Castanera R."/>
            <person name="Culley D.E."/>
            <person name="Daum C."/>
            <person name="Ezra D."/>
            <person name="Gonzalez J.B."/>
            <person name="Henrissat B."/>
            <person name="Kuo A."/>
            <person name="Liang C."/>
            <person name="Lipzen A."/>
            <person name="Lutzoni F."/>
            <person name="Magnuson J."/>
            <person name="Mondo S."/>
            <person name="Nolan M."/>
            <person name="Ohm R."/>
            <person name="Pangilinan J."/>
            <person name="Park H.-J."/>
            <person name="Ramirez L."/>
            <person name="Alfaro M."/>
            <person name="Sun H."/>
            <person name="Tritt A."/>
            <person name="Yoshinaga Y."/>
            <person name="Zwiers L.-H."/>
            <person name="Turgeon B.G."/>
            <person name="Goodwin S.B."/>
            <person name="Spatafora J.W."/>
            <person name="Crous P.W."/>
            <person name="Grigoriev I.V."/>
        </authorList>
    </citation>
    <scope>NUCLEOTIDE SEQUENCE</scope>
    <source>
        <strain evidence="3">IPT5</strain>
    </source>
</reference>
<dbReference type="SMART" id="SM00271">
    <property type="entry name" value="DnaJ"/>
    <property type="match status" value="1"/>
</dbReference>
<dbReference type="InterPro" id="IPR051938">
    <property type="entry name" value="Apopto_cytoskel_mod"/>
</dbReference>
<dbReference type="CDD" id="cd06257">
    <property type="entry name" value="DnaJ"/>
    <property type="match status" value="1"/>
</dbReference>
<organism evidence="3 4">
    <name type="scientific">Plenodomus tracheiphilus IPT5</name>
    <dbReference type="NCBI Taxonomy" id="1408161"/>
    <lineage>
        <taxon>Eukaryota</taxon>
        <taxon>Fungi</taxon>
        <taxon>Dikarya</taxon>
        <taxon>Ascomycota</taxon>
        <taxon>Pezizomycotina</taxon>
        <taxon>Dothideomycetes</taxon>
        <taxon>Pleosporomycetidae</taxon>
        <taxon>Pleosporales</taxon>
        <taxon>Pleosporineae</taxon>
        <taxon>Leptosphaeriaceae</taxon>
        <taxon>Plenodomus</taxon>
    </lineage>
</organism>
<dbReference type="Gene3D" id="1.10.287.110">
    <property type="entry name" value="DnaJ domain"/>
    <property type="match status" value="1"/>
</dbReference>
<evidence type="ECO:0000256" key="1">
    <source>
        <dbReference type="ARBA" id="ARBA00023186"/>
    </source>
</evidence>
<keyword evidence="4" id="KW-1185">Reference proteome</keyword>
<protein>
    <submittedName>
        <fullName evidence="3">DnaJ-domain-containing protein</fullName>
    </submittedName>
</protein>
<evidence type="ECO:0000259" key="2">
    <source>
        <dbReference type="PROSITE" id="PS50076"/>
    </source>
</evidence>
<evidence type="ECO:0000313" key="3">
    <source>
        <dbReference type="EMBL" id="KAF2851200.1"/>
    </source>
</evidence>
<dbReference type="Proteomes" id="UP000799423">
    <property type="component" value="Unassembled WGS sequence"/>
</dbReference>
<dbReference type="Pfam" id="PF00226">
    <property type="entry name" value="DnaJ"/>
    <property type="match status" value="1"/>
</dbReference>